<sequence length="85" mass="9881">MLRQEVGHRAALKVTADAAPLQLIEALSLVERNRLAWCLVQLRSGDVDLRWRCRTRRPCGHEVVIEHRCPAQDREFVRRPEGALW</sequence>
<dbReference type="EMBL" id="JAYMRP010000003">
    <property type="protein sequence ID" value="MFB8772139.1"/>
    <property type="molecule type" value="Genomic_DNA"/>
</dbReference>
<accession>A0ABV5E5P6</accession>
<dbReference type="Proteomes" id="UP001585080">
    <property type="component" value="Unassembled WGS sequence"/>
</dbReference>
<protein>
    <submittedName>
        <fullName evidence="1">Uncharacterized protein</fullName>
    </submittedName>
</protein>
<reference evidence="1 2" key="1">
    <citation type="submission" date="2024-01" db="EMBL/GenBank/DDBJ databases">
        <title>Genome mining of biosynthetic gene clusters to explore secondary metabolites of Streptomyces sp.</title>
        <authorList>
            <person name="Baig A."/>
            <person name="Ajitkumar Shintre N."/>
            <person name="Kumar H."/>
            <person name="Anbarasu A."/>
            <person name="Ramaiah S."/>
        </authorList>
    </citation>
    <scope>NUCLEOTIDE SEQUENCE [LARGE SCALE GENOMIC DNA]</scope>
    <source>
        <strain evidence="1 2">A57</strain>
    </source>
</reference>
<organism evidence="1 2">
    <name type="scientific">Streptomyces broussonetiae</name>
    <dbReference type="NCBI Taxonomy" id="2686304"/>
    <lineage>
        <taxon>Bacteria</taxon>
        <taxon>Bacillati</taxon>
        <taxon>Actinomycetota</taxon>
        <taxon>Actinomycetes</taxon>
        <taxon>Kitasatosporales</taxon>
        <taxon>Streptomycetaceae</taxon>
        <taxon>Streptomyces</taxon>
    </lineage>
</organism>
<comment type="caution">
    <text evidence="1">The sequence shown here is derived from an EMBL/GenBank/DDBJ whole genome shotgun (WGS) entry which is preliminary data.</text>
</comment>
<proteinExistence type="predicted"/>
<gene>
    <name evidence="1" type="ORF">VSS16_05240</name>
</gene>
<keyword evidence="2" id="KW-1185">Reference proteome</keyword>
<evidence type="ECO:0000313" key="1">
    <source>
        <dbReference type="EMBL" id="MFB8772139.1"/>
    </source>
</evidence>
<name>A0ABV5E5P6_9ACTN</name>
<dbReference type="RefSeq" id="WP_376731120.1">
    <property type="nucleotide sequence ID" value="NZ_JAYMRP010000003.1"/>
</dbReference>
<evidence type="ECO:0000313" key="2">
    <source>
        <dbReference type="Proteomes" id="UP001585080"/>
    </source>
</evidence>